<evidence type="ECO:0000313" key="2">
    <source>
        <dbReference type="Proteomes" id="UP001148629"/>
    </source>
</evidence>
<protein>
    <submittedName>
        <fullName evidence="1">Uncharacterized protein</fullName>
    </submittedName>
</protein>
<proteinExistence type="predicted"/>
<evidence type="ECO:0000313" key="1">
    <source>
        <dbReference type="EMBL" id="KAJ3540246.1"/>
    </source>
</evidence>
<sequence>MGVSYLSVIEIVMSAERIPVPSTMRRIDELGLYYGHVFSRLSEQNPFLGVFEDVATDVRSYRRVWDLDEAHQSGPVEEYLRGLGPDPDGFCMWDSLSAVDLLRGCLDVALCLSAALYYTTGSCARGGLLGCGQAWWWWPGACSYFCALLPSLAGSGWYQPDVVDPIHDLVQRLSVINLLPLSLGRKNEYDSRSVVMSVLPWLYVKLTTPQAMPEGKRDTVLAVVSAIVLMLPGVATCKTPASDTME</sequence>
<dbReference type="EMBL" id="JANRMS010000417">
    <property type="protein sequence ID" value="KAJ3540246.1"/>
    <property type="molecule type" value="Genomic_DNA"/>
</dbReference>
<dbReference type="Proteomes" id="UP001148629">
    <property type="component" value="Unassembled WGS sequence"/>
</dbReference>
<accession>A0ACC1SI65</accession>
<keyword evidence="2" id="KW-1185">Reference proteome</keyword>
<organism evidence="1 2">
    <name type="scientific">Fusarium decemcellulare</name>
    <dbReference type="NCBI Taxonomy" id="57161"/>
    <lineage>
        <taxon>Eukaryota</taxon>
        <taxon>Fungi</taxon>
        <taxon>Dikarya</taxon>
        <taxon>Ascomycota</taxon>
        <taxon>Pezizomycotina</taxon>
        <taxon>Sordariomycetes</taxon>
        <taxon>Hypocreomycetidae</taxon>
        <taxon>Hypocreales</taxon>
        <taxon>Nectriaceae</taxon>
        <taxon>Fusarium</taxon>
        <taxon>Fusarium decemcellulare species complex</taxon>
    </lineage>
</organism>
<reference evidence="1" key="1">
    <citation type="submission" date="2022-08" db="EMBL/GenBank/DDBJ databases">
        <title>Genome Sequence of Fusarium decemcellulare.</title>
        <authorList>
            <person name="Buettner E."/>
        </authorList>
    </citation>
    <scope>NUCLEOTIDE SEQUENCE</scope>
    <source>
        <strain evidence="1">Babe19</strain>
    </source>
</reference>
<gene>
    <name evidence="1" type="ORF">NM208_g5147</name>
</gene>
<comment type="caution">
    <text evidence="1">The sequence shown here is derived from an EMBL/GenBank/DDBJ whole genome shotgun (WGS) entry which is preliminary data.</text>
</comment>
<name>A0ACC1SI65_9HYPO</name>